<evidence type="ECO:0000256" key="9">
    <source>
        <dbReference type="ARBA" id="ARBA00039865"/>
    </source>
</evidence>
<dbReference type="InterPro" id="IPR057530">
    <property type="entry name" value="TIM-barrel_MTC6"/>
</dbReference>
<organism evidence="13 14">
    <name type="scientific">Candida viswanathii</name>
    <dbReference type="NCBI Taxonomy" id="5486"/>
    <lineage>
        <taxon>Eukaryota</taxon>
        <taxon>Fungi</taxon>
        <taxon>Dikarya</taxon>
        <taxon>Ascomycota</taxon>
        <taxon>Saccharomycotina</taxon>
        <taxon>Pichiomycetes</taxon>
        <taxon>Debaryomycetaceae</taxon>
        <taxon>Candida/Lodderomyces clade</taxon>
        <taxon>Candida</taxon>
    </lineage>
</organism>
<dbReference type="OrthoDB" id="5573651at2759"/>
<comment type="function">
    <text evidence="7">May be involved in telomere capping.</text>
</comment>
<dbReference type="STRING" id="5486.A0A367YF78"/>
<keyword evidence="5 10" id="KW-0472">Membrane</keyword>
<proteinExistence type="inferred from homology"/>
<dbReference type="EMBL" id="QLNQ01000022">
    <property type="protein sequence ID" value="RCK64526.1"/>
    <property type="molecule type" value="Genomic_DNA"/>
</dbReference>
<evidence type="ECO:0000256" key="6">
    <source>
        <dbReference type="ARBA" id="ARBA00023180"/>
    </source>
</evidence>
<evidence type="ECO:0000259" key="12">
    <source>
        <dbReference type="Pfam" id="PF25506"/>
    </source>
</evidence>
<comment type="subcellular location">
    <subcellularLocation>
        <location evidence="1">Membrane</location>
        <topology evidence="1">Single-pass type I membrane protein</topology>
    </subcellularLocation>
</comment>
<evidence type="ECO:0000256" key="4">
    <source>
        <dbReference type="ARBA" id="ARBA00022989"/>
    </source>
</evidence>
<gene>
    <name evidence="13" type="primary">MTC6_0</name>
    <name evidence="13" type="ORF">Cantr_00161</name>
</gene>
<dbReference type="Pfam" id="PF25506">
    <property type="entry name" value="TIM-barrel_MTC6"/>
    <property type="match status" value="1"/>
</dbReference>
<keyword evidence="3 11" id="KW-0732">Signal</keyword>
<dbReference type="AlphaFoldDB" id="A0A367YF78"/>
<sequence>MNLIGCILLFVLIHLLTCTAEDSNWPSLNFTLETATRSQRDIAKPLPLTQGTHVGIALSALFRNNDYTVDALSPLYDLLSGGNEALMIDLYWNEFTSQWQLCPAPFPSNLTYNPNDVVALLWGNQDYKCLPGLSTENIMNIVNSYIRDTNTNIAANYLQILFNLKSIHYEKSNRTIDLENMYKPSSINPMNIGNSTLNDTVASLGSFIFSPTVLEQYQQESQSGTQEGDGGDSVNSTQAISYFYNHSDIVVPPLETVLLVEYKRVLVHVVSNELVNSTRVYQFSDNDRNLIFFDNVIPSYVDSTSSGSAGEYCQNLITSYSVDGVDVERFNNLSLTTELRYIVDNDETPFTVDTLSSYIRCGYSAIFNATYGVGSNSTDEDLLDVVNEFVPHSFWSWAPGQPADINDTRGGSDNETEENREGGAFRCVVITEVGWTVSNCYDKEVVACQNASSRNEWVLDNRTKSSYFDADCGDGLVFGVPRLALEMLSLVMTVRERNVSFPIWIDVNDLTVDGCYVSGGPYAQCPYQRTISTNKFIRTVAPPVVVAVVVLVLILIEKIFRSNPIQTNRKRYWKKAIQEYYNKNDFEGVPS</sequence>
<evidence type="ECO:0000256" key="7">
    <source>
        <dbReference type="ARBA" id="ARBA00037703"/>
    </source>
</evidence>
<evidence type="ECO:0000256" key="1">
    <source>
        <dbReference type="ARBA" id="ARBA00004479"/>
    </source>
</evidence>
<dbReference type="Proteomes" id="UP000253472">
    <property type="component" value="Unassembled WGS sequence"/>
</dbReference>
<dbReference type="GO" id="GO:0016020">
    <property type="term" value="C:membrane"/>
    <property type="evidence" value="ECO:0007669"/>
    <property type="project" value="UniProtKB-SubCell"/>
</dbReference>
<name>A0A367YF78_9ASCO</name>
<feature type="chain" id="PRO_5017083815" description="Maintenance of telomere capping protein 6" evidence="11">
    <location>
        <begin position="21"/>
        <end position="591"/>
    </location>
</feature>
<keyword evidence="4 10" id="KW-1133">Transmembrane helix</keyword>
<dbReference type="PANTHER" id="PTHR35518:SF2">
    <property type="entry name" value="MAINTENANCE OF TELOMERE CAPPING PROTEIN 6"/>
    <property type="match status" value="1"/>
</dbReference>
<reference evidence="13 14" key="1">
    <citation type="submission" date="2018-06" db="EMBL/GenBank/DDBJ databases">
        <title>Whole genome sequencing of Candida tropicalis (genome annotated by CSBL at Korea University).</title>
        <authorList>
            <person name="Ahn J."/>
        </authorList>
    </citation>
    <scope>NUCLEOTIDE SEQUENCE [LARGE SCALE GENOMIC DNA]</scope>
    <source>
        <strain evidence="13 14">ATCC 20962</strain>
    </source>
</reference>
<evidence type="ECO:0000313" key="13">
    <source>
        <dbReference type="EMBL" id="RCK64526.1"/>
    </source>
</evidence>
<keyword evidence="6" id="KW-0325">Glycoprotein</keyword>
<feature type="domain" description="MTC6 partial TIM-barrel" evidence="12">
    <location>
        <begin position="26"/>
        <end position="379"/>
    </location>
</feature>
<evidence type="ECO:0000256" key="11">
    <source>
        <dbReference type="SAM" id="SignalP"/>
    </source>
</evidence>
<accession>A0A367YF78</accession>
<feature type="signal peptide" evidence="11">
    <location>
        <begin position="1"/>
        <end position="20"/>
    </location>
</feature>
<keyword evidence="14" id="KW-1185">Reference proteome</keyword>
<comment type="caution">
    <text evidence="13">The sequence shown here is derived from an EMBL/GenBank/DDBJ whole genome shotgun (WGS) entry which is preliminary data.</text>
</comment>
<evidence type="ECO:0000256" key="3">
    <source>
        <dbReference type="ARBA" id="ARBA00022729"/>
    </source>
</evidence>
<evidence type="ECO:0000256" key="5">
    <source>
        <dbReference type="ARBA" id="ARBA00023136"/>
    </source>
</evidence>
<keyword evidence="2 10" id="KW-0812">Transmembrane</keyword>
<feature type="transmembrane region" description="Helical" evidence="10">
    <location>
        <begin position="540"/>
        <end position="560"/>
    </location>
</feature>
<dbReference type="PANTHER" id="PTHR35518">
    <property type="entry name" value="MAINTENANCE OF TELOMOERE CAPPING"/>
    <property type="match status" value="1"/>
</dbReference>
<dbReference type="InterPro" id="IPR051008">
    <property type="entry name" value="Telomere_Capping_Maintenance"/>
</dbReference>
<protein>
    <recommendedName>
        <fullName evidence="9">Maintenance of telomere capping protein 6</fullName>
    </recommendedName>
</protein>
<evidence type="ECO:0000313" key="14">
    <source>
        <dbReference type="Proteomes" id="UP000253472"/>
    </source>
</evidence>
<evidence type="ECO:0000256" key="10">
    <source>
        <dbReference type="SAM" id="Phobius"/>
    </source>
</evidence>
<comment type="similarity">
    <text evidence="8">Belongs to the MTC6 family.</text>
</comment>
<evidence type="ECO:0000256" key="2">
    <source>
        <dbReference type="ARBA" id="ARBA00022692"/>
    </source>
</evidence>
<evidence type="ECO:0000256" key="8">
    <source>
        <dbReference type="ARBA" id="ARBA00038159"/>
    </source>
</evidence>